<reference evidence="1" key="1">
    <citation type="submission" date="2014-11" db="EMBL/GenBank/DDBJ databases">
        <authorList>
            <person name="Amaro Gonzalez C."/>
        </authorList>
    </citation>
    <scope>NUCLEOTIDE SEQUENCE</scope>
</reference>
<proteinExistence type="predicted"/>
<evidence type="ECO:0000313" key="1">
    <source>
        <dbReference type="EMBL" id="JAH44723.1"/>
    </source>
</evidence>
<organism evidence="1">
    <name type="scientific">Anguilla anguilla</name>
    <name type="common">European freshwater eel</name>
    <name type="synonym">Muraena anguilla</name>
    <dbReference type="NCBI Taxonomy" id="7936"/>
    <lineage>
        <taxon>Eukaryota</taxon>
        <taxon>Metazoa</taxon>
        <taxon>Chordata</taxon>
        <taxon>Craniata</taxon>
        <taxon>Vertebrata</taxon>
        <taxon>Euteleostomi</taxon>
        <taxon>Actinopterygii</taxon>
        <taxon>Neopterygii</taxon>
        <taxon>Teleostei</taxon>
        <taxon>Anguilliformes</taxon>
        <taxon>Anguillidae</taxon>
        <taxon>Anguilla</taxon>
    </lineage>
</organism>
<name>A0A0E9SW12_ANGAN</name>
<dbReference type="EMBL" id="GBXM01063854">
    <property type="protein sequence ID" value="JAH44723.1"/>
    <property type="molecule type" value="Transcribed_RNA"/>
</dbReference>
<dbReference type="AlphaFoldDB" id="A0A0E9SW12"/>
<sequence length="52" mass="5792">MLGLCQTLTPQDHTFCAFDKRMHDNYNDNCTSLQYCSGQSGPASKAQHKTPT</sequence>
<accession>A0A0E9SW12</accession>
<reference evidence="1" key="2">
    <citation type="journal article" date="2015" name="Fish Shellfish Immunol.">
        <title>Early steps in the European eel (Anguilla anguilla)-Vibrio vulnificus interaction in the gills: Role of the RtxA13 toxin.</title>
        <authorList>
            <person name="Callol A."/>
            <person name="Pajuelo D."/>
            <person name="Ebbesson L."/>
            <person name="Teles M."/>
            <person name="MacKenzie S."/>
            <person name="Amaro C."/>
        </authorList>
    </citation>
    <scope>NUCLEOTIDE SEQUENCE</scope>
</reference>
<protein>
    <submittedName>
        <fullName evidence="1">Uncharacterized protein</fullName>
    </submittedName>
</protein>